<reference evidence="1 2" key="1">
    <citation type="submission" date="2016-03" db="EMBL/GenBank/DDBJ databases">
        <title>Whole genome sequencing of Grifola frondosa 9006-11.</title>
        <authorList>
            <person name="Min B."/>
            <person name="Park H."/>
            <person name="Kim J.-G."/>
            <person name="Cho H."/>
            <person name="Oh Y.-L."/>
            <person name="Kong W.-S."/>
            <person name="Choi I.-G."/>
        </authorList>
    </citation>
    <scope>NUCLEOTIDE SEQUENCE [LARGE SCALE GENOMIC DNA]</scope>
    <source>
        <strain evidence="1 2">9006-11</strain>
    </source>
</reference>
<comment type="caution">
    <text evidence="1">The sequence shown here is derived from an EMBL/GenBank/DDBJ whole genome shotgun (WGS) entry which is preliminary data.</text>
</comment>
<evidence type="ECO:0000313" key="1">
    <source>
        <dbReference type="EMBL" id="OBZ79128.1"/>
    </source>
</evidence>
<organism evidence="1 2">
    <name type="scientific">Grifola frondosa</name>
    <name type="common">Maitake</name>
    <name type="synonym">Polyporus frondosus</name>
    <dbReference type="NCBI Taxonomy" id="5627"/>
    <lineage>
        <taxon>Eukaryota</taxon>
        <taxon>Fungi</taxon>
        <taxon>Dikarya</taxon>
        <taxon>Basidiomycota</taxon>
        <taxon>Agaricomycotina</taxon>
        <taxon>Agaricomycetes</taxon>
        <taxon>Polyporales</taxon>
        <taxon>Grifolaceae</taxon>
        <taxon>Grifola</taxon>
    </lineage>
</organism>
<keyword evidence="2" id="KW-1185">Reference proteome</keyword>
<evidence type="ECO:0000313" key="2">
    <source>
        <dbReference type="Proteomes" id="UP000092993"/>
    </source>
</evidence>
<dbReference type="Proteomes" id="UP000092993">
    <property type="component" value="Unassembled WGS sequence"/>
</dbReference>
<dbReference type="AlphaFoldDB" id="A0A1C7MQJ5"/>
<sequence length="92" mass="10431">MYDMQPKMRYQACLNKTAIDPPSIQARLQSTLCPLLQRQRPRTIPRRPSSNSELWMNVATASTLRIKLAEVRFECSGPAARQGSGILMKLNQ</sequence>
<protein>
    <submittedName>
        <fullName evidence="1">Uncharacterized protein</fullName>
    </submittedName>
</protein>
<dbReference type="EMBL" id="LUGG01000001">
    <property type="protein sequence ID" value="OBZ79128.1"/>
    <property type="molecule type" value="Genomic_DNA"/>
</dbReference>
<gene>
    <name evidence="1" type="ORF">A0H81_01421</name>
</gene>
<accession>A0A1C7MQJ5</accession>
<name>A0A1C7MQJ5_GRIFR</name>
<proteinExistence type="predicted"/>